<dbReference type="Gene3D" id="3.40.640.10">
    <property type="entry name" value="Type I PLP-dependent aspartate aminotransferase-like (Major domain)"/>
    <property type="match status" value="1"/>
</dbReference>
<gene>
    <name evidence="3" type="primary">cefD</name>
    <name evidence="3" type="ORF">Pla100_30200</name>
</gene>
<dbReference type="EC" id="5.1.1.17" evidence="3"/>
<dbReference type="PANTHER" id="PTHR43092:SF2">
    <property type="entry name" value="HERCYNYLCYSTEINE SULFOXIDE LYASE"/>
    <property type="match status" value="1"/>
</dbReference>
<dbReference type="SUPFAM" id="SSF53383">
    <property type="entry name" value="PLP-dependent transferases"/>
    <property type="match status" value="1"/>
</dbReference>
<proteinExistence type="predicted"/>
<dbReference type="InterPro" id="IPR000192">
    <property type="entry name" value="Aminotrans_V_dom"/>
</dbReference>
<dbReference type="Gene3D" id="3.90.1150.10">
    <property type="entry name" value="Aspartate Aminotransferase, domain 1"/>
    <property type="match status" value="1"/>
</dbReference>
<dbReference type="InterPro" id="IPR015424">
    <property type="entry name" value="PyrdxlP-dep_Trfase"/>
</dbReference>
<accession>A0A5C6AAZ3</accession>
<feature type="domain" description="Aminotransferase class V" evidence="2">
    <location>
        <begin position="59"/>
        <end position="281"/>
    </location>
</feature>
<keyword evidence="3" id="KW-0413">Isomerase</keyword>
<dbReference type="InterPro" id="IPR015421">
    <property type="entry name" value="PyrdxlP-dep_Trfase_major"/>
</dbReference>
<dbReference type="RefSeq" id="WP_231603062.1">
    <property type="nucleotide sequence ID" value="NZ_SJPM01000005.1"/>
</dbReference>
<keyword evidence="1" id="KW-0663">Pyridoxal phosphate</keyword>
<protein>
    <submittedName>
        <fullName evidence="3">Isopenicillin N epimerase</fullName>
        <ecNumber evidence="3">5.1.1.17</ecNumber>
    </submittedName>
</protein>
<sequence length="393" mass="43665">MLSNPFRELWGLNPDVDFLNHGSFGATPISVLDAQREWMLRLESDPIEFLAPERTLLPKLDLVRRLVGSLVNASPEDIAFVRNSTEGVNAVLRSFRFTSGDEVMITNHGYNACNNAVRYAAAKAEAVVTEAIVPFPIDSETQVLDAIESKISPRTRLLLVDHVTSPTGLVFPVREIVQLAHEKGIRVMIDGAHAPGMVSVDLQDIDADYYTANHHKWLCGPKTSGFLHVRNDLQHEVRPTTISHGANTDRYGSSKFQGEFNWVGTYDPTPILALPDAIGFLSSLLDGGLPELMTRNRDLALRGRECLLQKMKTAEPAPREMIGSLATVLIPMQGSLTPSQAQSIKQKLFDDYRIEVPVFQISEQRTCLRISAQAYNCLEQYERLADAIEELLG</sequence>
<dbReference type="PANTHER" id="PTHR43092">
    <property type="entry name" value="L-CYSTEINE DESULFHYDRASE"/>
    <property type="match status" value="1"/>
</dbReference>
<dbReference type="Proteomes" id="UP000316213">
    <property type="component" value="Unassembled WGS sequence"/>
</dbReference>
<dbReference type="AlphaFoldDB" id="A0A5C6AAZ3"/>
<evidence type="ECO:0000259" key="2">
    <source>
        <dbReference type="Pfam" id="PF00266"/>
    </source>
</evidence>
<reference evidence="3 4" key="1">
    <citation type="submission" date="2019-02" db="EMBL/GenBank/DDBJ databases">
        <title>Deep-cultivation of Planctomycetes and their phenomic and genomic characterization uncovers novel biology.</title>
        <authorList>
            <person name="Wiegand S."/>
            <person name="Jogler M."/>
            <person name="Boedeker C."/>
            <person name="Pinto D."/>
            <person name="Vollmers J."/>
            <person name="Rivas-Marin E."/>
            <person name="Kohn T."/>
            <person name="Peeters S.H."/>
            <person name="Heuer A."/>
            <person name="Rast P."/>
            <person name="Oberbeckmann S."/>
            <person name="Bunk B."/>
            <person name="Jeske O."/>
            <person name="Meyerdierks A."/>
            <person name="Storesund J.E."/>
            <person name="Kallscheuer N."/>
            <person name="Luecker S."/>
            <person name="Lage O.M."/>
            <person name="Pohl T."/>
            <person name="Merkel B.J."/>
            <person name="Hornburger P."/>
            <person name="Mueller R.-W."/>
            <person name="Bruemmer F."/>
            <person name="Labrenz M."/>
            <person name="Spormann A.M."/>
            <person name="Op Den Camp H."/>
            <person name="Overmann J."/>
            <person name="Amann R."/>
            <person name="Jetten M.S.M."/>
            <person name="Mascher T."/>
            <person name="Medema M.H."/>
            <person name="Devos D.P."/>
            <person name="Kaster A.-K."/>
            <person name="Ovreas L."/>
            <person name="Rohde M."/>
            <person name="Galperin M.Y."/>
            <person name="Jogler C."/>
        </authorList>
    </citation>
    <scope>NUCLEOTIDE SEQUENCE [LARGE SCALE GENOMIC DNA]</scope>
    <source>
        <strain evidence="3 4">Pla100</strain>
    </source>
</reference>
<dbReference type="InterPro" id="IPR015422">
    <property type="entry name" value="PyrdxlP-dep_Trfase_small"/>
</dbReference>
<evidence type="ECO:0000256" key="1">
    <source>
        <dbReference type="ARBA" id="ARBA00022898"/>
    </source>
</evidence>
<organism evidence="3 4">
    <name type="scientific">Neorhodopirellula pilleata</name>
    <dbReference type="NCBI Taxonomy" id="2714738"/>
    <lineage>
        <taxon>Bacteria</taxon>
        <taxon>Pseudomonadati</taxon>
        <taxon>Planctomycetota</taxon>
        <taxon>Planctomycetia</taxon>
        <taxon>Pirellulales</taxon>
        <taxon>Pirellulaceae</taxon>
        <taxon>Neorhodopirellula</taxon>
    </lineage>
</organism>
<dbReference type="Pfam" id="PF00266">
    <property type="entry name" value="Aminotran_5"/>
    <property type="match status" value="1"/>
</dbReference>
<dbReference type="EMBL" id="SJPM01000005">
    <property type="protein sequence ID" value="TWT96537.1"/>
    <property type="molecule type" value="Genomic_DNA"/>
</dbReference>
<name>A0A5C6AAZ3_9BACT</name>
<evidence type="ECO:0000313" key="4">
    <source>
        <dbReference type="Proteomes" id="UP000316213"/>
    </source>
</evidence>
<comment type="caution">
    <text evidence="3">The sequence shown here is derived from an EMBL/GenBank/DDBJ whole genome shotgun (WGS) entry which is preliminary data.</text>
</comment>
<keyword evidence="4" id="KW-1185">Reference proteome</keyword>
<evidence type="ECO:0000313" key="3">
    <source>
        <dbReference type="EMBL" id="TWT96537.1"/>
    </source>
</evidence>
<dbReference type="GO" id="GO:0045439">
    <property type="term" value="F:isopenicillin-N epimerase activity"/>
    <property type="evidence" value="ECO:0007669"/>
    <property type="project" value="UniProtKB-EC"/>
</dbReference>